<organism evidence="2 3">
    <name type="scientific">Ceratodon purpureus</name>
    <name type="common">Fire moss</name>
    <name type="synonym">Dicranum purpureum</name>
    <dbReference type="NCBI Taxonomy" id="3225"/>
    <lineage>
        <taxon>Eukaryota</taxon>
        <taxon>Viridiplantae</taxon>
        <taxon>Streptophyta</taxon>
        <taxon>Embryophyta</taxon>
        <taxon>Bryophyta</taxon>
        <taxon>Bryophytina</taxon>
        <taxon>Bryopsida</taxon>
        <taxon>Dicranidae</taxon>
        <taxon>Pseudoditrichales</taxon>
        <taxon>Ditrichaceae</taxon>
        <taxon>Ceratodon</taxon>
    </lineage>
</organism>
<evidence type="ECO:0000256" key="1">
    <source>
        <dbReference type="SAM" id="SignalP"/>
    </source>
</evidence>
<gene>
    <name evidence="2" type="ORF">KC19_12G059300</name>
</gene>
<accession>A0A8T0G587</accession>
<keyword evidence="1" id="KW-0732">Signal</keyword>
<name>A0A8T0G587_CERPU</name>
<keyword evidence="3" id="KW-1185">Reference proteome</keyword>
<dbReference type="AlphaFoldDB" id="A0A8T0G587"/>
<dbReference type="Proteomes" id="UP000822688">
    <property type="component" value="Chromosome 12"/>
</dbReference>
<feature type="chain" id="PRO_5035815101" evidence="1">
    <location>
        <begin position="24"/>
        <end position="61"/>
    </location>
</feature>
<reference evidence="2" key="1">
    <citation type="submission" date="2020-06" db="EMBL/GenBank/DDBJ databases">
        <title>WGS assembly of Ceratodon purpureus strain R40.</title>
        <authorList>
            <person name="Carey S.B."/>
            <person name="Jenkins J."/>
            <person name="Shu S."/>
            <person name="Lovell J.T."/>
            <person name="Sreedasyam A."/>
            <person name="Maumus F."/>
            <person name="Tiley G.P."/>
            <person name="Fernandez-Pozo N."/>
            <person name="Barry K."/>
            <person name="Chen C."/>
            <person name="Wang M."/>
            <person name="Lipzen A."/>
            <person name="Daum C."/>
            <person name="Saski C.A."/>
            <person name="Payton A.C."/>
            <person name="Mcbreen J.C."/>
            <person name="Conrad R.E."/>
            <person name="Kollar L.M."/>
            <person name="Olsson S."/>
            <person name="Huttunen S."/>
            <person name="Landis J.B."/>
            <person name="Wickett N.J."/>
            <person name="Johnson M.G."/>
            <person name="Rensing S.A."/>
            <person name="Grimwood J."/>
            <person name="Schmutz J."/>
            <person name="Mcdaniel S.F."/>
        </authorList>
    </citation>
    <scope>NUCLEOTIDE SEQUENCE</scope>
    <source>
        <strain evidence="2">R40</strain>
    </source>
</reference>
<evidence type="ECO:0000313" key="2">
    <source>
        <dbReference type="EMBL" id="KAG0554055.1"/>
    </source>
</evidence>
<dbReference type="EMBL" id="CM026433">
    <property type="protein sequence ID" value="KAG0554055.1"/>
    <property type="molecule type" value="Genomic_DNA"/>
</dbReference>
<feature type="signal peptide" evidence="1">
    <location>
        <begin position="1"/>
        <end position="23"/>
    </location>
</feature>
<comment type="caution">
    <text evidence="2">The sequence shown here is derived from an EMBL/GenBank/DDBJ whole genome shotgun (WGS) entry which is preliminary data.</text>
</comment>
<proteinExistence type="predicted"/>
<evidence type="ECO:0000313" key="3">
    <source>
        <dbReference type="Proteomes" id="UP000822688"/>
    </source>
</evidence>
<sequence>MRNNLMYFPASLTILTKGCVVLAFPDPAVVDEDFGGGDVAEEFPGVCVVSGLWRDDRSDQL</sequence>
<protein>
    <submittedName>
        <fullName evidence="2">Uncharacterized protein</fullName>
    </submittedName>
</protein>